<dbReference type="Gene3D" id="1.10.510.10">
    <property type="entry name" value="Transferase(Phosphotransferase) domain 1"/>
    <property type="match status" value="1"/>
</dbReference>
<dbReference type="KEGG" id="nve:5509742"/>
<dbReference type="GO" id="GO:0004672">
    <property type="term" value="F:protein kinase activity"/>
    <property type="evidence" value="ECO:0007669"/>
    <property type="project" value="InterPro"/>
</dbReference>
<dbReference type="AlphaFoldDB" id="A7SDU7"/>
<dbReference type="InterPro" id="IPR045307">
    <property type="entry name" value="ADCK1_dom"/>
</dbReference>
<dbReference type="GO" id="GO:0007005">
    <property type="term" value="P:mitochondrion organization"/>
    <property type="evidence" value="ECO:0000318"/>
    <property type="project" value="GO_Central"/>
</dbReference>
<dbReference type="GO" id="GO:0055088">
    <property type="term" value="P:lipid homeostasis"/>
    <property type="evidence" value="ECO:0000318"/>
    <property type="project" value="GO_Central"/>
</dbReference>
<evidence type="ECO:0000256" key="2">
    <source>
        <dbReference type="SAM" id="SignalP"/>
    </source>
</evidence>
<dbReference type="CDD" id="cd13969">
    <property type="entry name" value="ADCK1-like"/>
    <property type="match status" value="1"/>
</dbReference>
<dbReference type="PANTHER" id="PTHR43173">
    <property type="entry name" value="ABC1 FAMILY PROTEIN"/>
    <property type="match status" value="1"/>
</dbReference>
<keyword evidence="5" id="KW-1185">Reference proteome</keyword>
<dbReference type="EMBL" id="DS469632">
    <property type="protein sequence ID" value="EDO38138.1"/>
    <property type="molecule type" value="Genomic_DNA"/>
</dbReference>
<dbReference type="SUPFAM" id="SSF56112">
    <property type="entry name" value="Protein kinase-like (PK-like)"/>
    <property type="match status" value="1"/>
</dbReference>
<organism evidence="4 5">
    <name type="scientific">Nematostella vectensis</name>
    <name type="common">Starlet sea anemone</name>
    <dbReference type="NCBI Taxonomy" id="45351"/>
    <lineage>
        <taxon>Eukaryota</taxon>
        <taxon>Metazoa</taxon>
        <taxon>Cnidaria</taxon>
        <taxon>Anthozoa</taxon>
        <taxon>Hexacorallia</taxon>
        <taxon>Actiniaria</taxon>
        <taxon>Edwardsiidae</taxon>
        <taxon>Nematostella</taxon>
    </lineage>
</organism>
<dbReference type="InParanoid" id="A7SDU7"/>
<gene>
    <name evidence="4" type="ORF">NEMVEDRAFT_v1g244565</name>
</gene>
<feature type="domain" description="Protein kinase" evidence="3">
    <location>
        <begin position="160"/>
        <end position="467"/>
    </location>
</feature>
<dbReference type="Pfam" id="PF03109">
    <property type="entry name" value="ABC1"/>
    <property type="match status" value="1"/>
</dbReference>
<feature type="chain" id="PRO_5002715190" description="Protein kinase domain-containing protein" evidence="2">
    <location>
        <begin position="27"/>
        <end position="532"/>
    </location>
</feature>
<comment type="similarity">
    <text evidence="1">Belongs to the protein kinase superfamily. ADCK protein kinase family.</text>
</comment>
<evidence type="ECO:0000256" key="1">
    <source>
        <dbReference type="ARBA" id="ARBA00009670"/>
    </source>
</evidence>
<dbReference type="InterPro" id="IPR000719">
    <property type="entry name" value="Prot_kinase_dom"/>
</dbReference>
<protein>
    <recommendedName>
        <fullName evidence="3">Protein kinase domain-containing protein</fullName>
    </recommendedName>
</protein>
<proteinExistence type="inferred from homology"/>
<evidence type="ECO:0000259" key="3">
    <source>
        <dbReference type="PROSITE" id="PS50011"/>
    </source>
</evidence>
<dbReference type="PhylomeDB" id="A7SDU7"/>
<dbReference type="PROSITE" id="PS50011">
    <property type="entry name" value="PROTEIN_KINASE_DOM"/>
    <property type="match status" value="1"/>
</dbReference>
<dbReference type="PANTHER" id="PTHR43173:SF19">
    <property type="entry name" value="AARF DOMAIN-CONTAINING PROTEIN KINASE 1"/>
    <property type="match status" value="1"/>
</dbReference>
<dbReference type="GO" id="GO:0005743">
    <property type="term" value="C:mitochondrial inner membrane"/>
    <property type="evidence" value="ECO:0000318"/>
    <property type="project" value="GO_Central"/>
</dbReference>
<dbReference type="OrthoDB" id="427480at2759"/>
<dbReference type="InterPro" id="IPR004147">
    <property type="entry name" value="ABC1_dom"/>
</dbReference>
<dbReference type="eggNOG" id="KOG1235">
    <property type="taxonomic scope" value="Eukaryota"/>
</dbReference>
<name>A7SDU7_NEMVE</name>
<feature type="signal peptide" evidence="2">
    <location>
        <begin position="1"/>
        <end position="26"/>
    </location>
</feature>
<dbReference type="InterPro" id="IPR051130">
    <property type="entry name" value="Mito_struct-func_regulator"/>
</dbReference>
<dbReference type="STRING" id="45351.A7SDU7"/>
<dbReference type="OMA" id="RCNPEDI"/>
<evidence type="ECO:0000313" key="5">
    <source>
        <dbReference type="Proteomes" id="UP000001593"/>
    </source>
</evidence>
<dbReference type="FunCoup" id="A7SDU7">
    <property type="interactions" value="276"/>
</dbReference>
<evidence type="ECO:0000313" key="4">
    <source>
        <dbReference type="EMBL" id="EDO38138.1"/>
    </source>
</evidence>
<dbReference type="InterPro" id="IPR011009">
    <property type="entry name" value="Kinase-like_dom_sf"/>
</dbReference>
<reference evidence="4 5" key="1">
    <citation type="journal article" date="2007" name="Science">
        <title>Sea anemone genome reveals ancestral eumetazoan gene repertoire and genomic organization.</title>
        <authorList>
            <person name="Putnam N.H."/>
            <person name="Srivastava M."/>
            <person name="Hellsten U."/>
            <person name="Dirks B."/>
            <person name="Chapman J."/>
            <person name="Salamov A."/>
            <person name="Terry A."/>
            <person name="Shapiro H."/>
            <person name="Lindquist E."/>
            <person name="Kapitonov V.V."/>
            <person name="Jurka J."/>
            <person name="Genikhovich G."/>
            <person name="Grigoriev I.V."/>
            <person name="Lucas S.M."/>
            <person name="Steele R.E."/>
            <person name="Finnerty J.R."/>
            <person name="Technau U."/>
            <person name="Martindale M.Q."/>
            <person name="Rokhsar D.S."/>
        </authorList>
    </citation>
    <scope>NUCLEOTIDE SEQUENCE [LARGE SCALE GENOMIC DNA]</scope>
    <source>
        <strain evidence="5">CH2 X CH6</strain>
    </source>
</reference>
<sequence length="532" mass="60693">MMTKVRLWPVCLRGAVVASCCGVSLAFCREDEGQSFIKINSRLNSSGLVRCGRAVWTVVKISFDYKTTLMGLDRNSEKYSRLMSEVHLRSAVKLRDLCAINGGVYIKGAQYISALDYLLPMEYVETMKVFHNEAPQSTMADIYRTLEEDLGVSPDEVFSRFDVVPIGCASLAQVHKAMLHDGRTVAVKVQHRDVQEHVTVDIYTIELLSKAVAWAFPEFKFTWLVDETKRNLPLELDFTHEGKNAEKVAKIFNSCTFLKVPEVLWKWTSRRVLVMEFCEGGKVDDIEFMQDHEIMSDEVSRKLGELYSEMIFVTGYVHCDPHPGNVLVRKDCKGSVEIVLLDHGLYNQLTDEFRVQYCKLWQSLIASDVEGIKKYSTELGVGDLYGLFACMLTARSWNVITSDGIDNEPVTDQEAEEIRSGVAEYLTHIADLLDRVPRQLLLILKTNDLLRSIDRQLHTSAAAQSFLTMSRCCIRAVTKQRLQDCDSWHCRLKARLDFVIGHLRVTCYQIYVSNVGRTFRYLLALIRVSRWS</sequence>
<keyword evidence="2" id="KW-0732">Signal</keyword>
<dbReference type="GO" id="GO:0005524">
    <property type="term" value="F:ATP binding"/>
    <property type="evidence" value="ECO:0007669"/>
    <property type="project" value="InterPro"/>
</dbReference>
<dbReference type="HOGENOM" id="CLU_006533_2_0_1"/>
<accession>A7SDU7</accession>
<dbReference type="Proteomes" id="UP000001593">
    <property type="component" value="Unassembled WGS sequence"/>
</dbReference>